<feature type="compositionally biased region" description="Low complexity" evidence="2">
    <location>
        <begin position="40"/>
        <end position="60"/>
    </location>
</feature>
<feature type="compositionally biased region" description="Gly residues" evidence="2">
    <location>
        <begin position="157"/>
        <end position="168"/>
    </location>
</feature>
<proteinExistence type="predicted"/>
<feature type="region of interest" description="Disordered" evidence="2">
    <location>
        <begin position="536"/>
        <end position="578"/>
    </location>
</feature>
<dbReference type="InParanoid" id="Q5B2R7"/>
<organism evidence="3 4">
    <name type="scientific">Emericella nidulans (strain FGSC A4 / ATCC 38163 / CBS 112.46 / NRRL 194 / M139)</name>
    <name type="common">Aspergillus nidulans</name>
    <dbReference type="NCBI Taxonomy" id="227321"/>
    <lineage>
        <taxon>Eukaryota</taxon>
        <taxon>Fungi</taxon>
        <taxon>Dikarya</taxon>
        <taxon>Ascomycota</taxon>
        <taxon>Pezizomycotina</taxon>
        <taxon>Eurotiomycetes</taxon>
        <taxon>Eurotiomycetidae</taxon>
        <taxon>Eurotiales</taxon>
        <taxon>Aspergillaceae</taxon>
        <taxon>Aspergillus</taxon>
        <taxon>Aspergillus subgen. Nidulantes</taxon>
    </lineage>
</organism>
<dbReference type="OrthoDB" id="4498420at2759"/>
<feature type="compositionally biased region" description="Polar residues" evidence="2">
    <location>
        <begin position="107"/>
        <end position="117"/>
    </location>
</feature>
<reference evidence="4" key="1">
    <citation type="journal article" date="2005" name="Nature">
        <title>Sequencing of Aspergillus nidulans and comparative analysis with A. fumigatus and A. oryzae.</title>
        <authorList>
            <person name="Galagan J.E."/>
            <person name="Calvo S.E."/>
            <person name="Cuomo C."/>
            <person name="Ma L.J."/>
            <person name="Wortman J.R."/>
            <person name="Batzoglou S."/>
            <person name="Lee S.I."/>
            <person name="Basturkmen M."/>
            <person name="Spevak C.C."/>
            <person name="Clutterbuck J."/>
            <person name="Kapitonov V."/>
            <person name="Jurka J."/>
            <person name="Scazzocchio C."/>
            <person name="Farman M."/>
            <person name="Butler J."/>
            <person name="Purcell S."/>
            <person name="Harris S."/>
            <person name="Braus G.H."/>
            <person name="Draht O."/>
            <person name="Busch S."/>
            <person name="D'Enfert C."/>
            <person name="Bouchier C."/>
            <person name="Goldman G.H."/>
            <person name="Bell-Pedersen D."/>
            <person name="Griffiths-Jones S."/>
            <person name="Doonan J.H."/>
            <person name="Yu J."/>
            <person name="Vienken K."/>
            <person name="Pain A."/>
            <person name="Freitag M."/>
            <person name="Selker E.U."/>
            <person name="Archer D.B."/>
            <person name="Penalva M.A."/>
            <person name="Oakley B.R."/>
            <person name="Momany M."/>
            <person name="Tanaka T."/>
            <person name="Kumagai T."/>
            <person name="Asai K."/>
            <person name="Machida M."/>
            <person name="Nierman W.C."/>
            <person name="Denning D.W."/>
            <person name="Caddick M."/>
            <person name="Hynes M."/>
            <person name="Paoletti M."/>
            <person name="Fischer R."/>
            <person name="Miller B."/>
            <person name="Dyer P."/>
            <person name="Sachs M.S."/>
            <person name="Osmani S.A."/>
            <person name="Birren B.W."/>
        </authorList>
    </citation>
    <scope>NUCLEOTIDE SEQUENCE [LARGE SCALE GENOMIC DNA]</scope>
    <source>
        <strain evidence="4">FGSC A4 / ATCC 38163 / CBS 112.46 / NRRL 194 / M139</strain>
    </source>
</reference>
<evidence type="ECO:0000256" key="2">
    <source>
        <dbReference type="SAM" id="MobiDB-lite"/>
    </source>
</evidence>
<dbReference type="Proteomes" id="UP000000560">
    <property type="component" value="Chromosome V"/>
</dbReference>
<dbReference type="AlphaFoldDB" id="Q5B2R7"/>
<keyword evidence="1" id="KW-0175">Coiled coil</keyword>
<evidence type="ECO:0000313" key="4">
    <source>
        <dbReference type="Proteomes" id="UP000000560"/>
    </source>
</evidence>
<gene>
    <name evidence="3" type="ORF">ANIA_05163</name>
</gene>
<dbReference type="eggNOG" id="ENOG502QQV3">
    <property type="taxonomic scope" value="Eukaryota"/>
</dbReference>
<dbReference type="InterPro" id="IPR053361">
    <property type="entry name" value="Vulval_dev_neg_regulator"/>
</dbReference>
<feature type="region of interest" description="Disordered" evidence="2">
    <location>
        <begin position="371"/>
        <end position="512"/>
    </location>
</feature>
<dbReference type="HOGENOM" id="CLU_022877_1_0_1"/>
<dbReference type="VEuPathDB" id="FungiDB:AN5163"/>
<dbReference type="PANTHER" id="PTHR48233">
    <property type="entry name" value="MUCIN 4B, ISOFORM B-RELATED"/>
    <property type="match status" value="1"/>
</dbReference>
<dbReference type="STRING" id="227321.Q5B2R7"/>
<dbReference type="PANTHER" id="PTHR48233:SF4">
    <property type="entry name" value="MUCIN 4B, ISOFORM B-RELATED"/>
    <property type="match status" value="1"/>
</dbReference>
<dbReference type="KEGG" id="ani:ANIA_05163"/>
<dbReference type="GeneID" id="2871450"/>
<evidence type="ECO:0000256" key="1">
    <source>
        <dbReference type="SAM" id="Coils"/>
    </source>
</evidence>
<feature type="compositionally biased region" description="Low complexity" evidence="2">
    <location>
        <begin position="67"/>
        <end position="77"/>
    </location>
</feature>
<dbReference type="OMA" id="QRSNLCK"/>
<feature type="region of interest" description="Disordered" evidence="2">
    <location>
        <begin position="89"/>
        <end position="218"/>
    </location>
</feature>
<feature type="compositionally biased region" description="Polar residues" evidence="2">
    <location>
        <begin position="470"/>
        <end position="496"/>
    </location>
</feature>
<accession>C8VF34</accession>
<feature type="region of interest" description="Disordered" evidence="2">
    <location>
        <begin position="1"/>
        <end position="77"/>
    </location>
</feature>
<feature type="compositionally biased region" description="Low complexity" evidence="2">
    <location>
        <begin position="118"/>
        <end position="140"/>
    </location>
</feature>
<dbReference type="RefSeq" id="XP_662767.1">
    <property type="nucleotide sequence ID" value="XM_657675.2"/>
</dbReference>
<feature type="compositionally biased region" description="Basic residues" evidence="2">
    <location>
        <begin position="14"/>
        <end position="39"/>
    </location>
</feature>
<reference evidence="4" key="2">
    <citation type="journal article" date="2009" name="Fungal Genet. Biol.">
        <title>The 2008 update of the Aspergillus nidulans genome annotation: a community effort.</title>
        <authorList>
            <person name="Wortman J.R."/>
            <person name="Gilsenan J.M."/>
            <person name="Joardar V."/>
            <person name="Deegan J."/>
            <person name="Clutterbuck J."/>
            <person name="Andersen M.R."/>
            <person name="Archer D."/>
            <person name="Bencina M."/>
            <person name="Braus G."/>
            <person name="Coutinho P."/>
            <person name="von Dohren H."/>
            <person name="Doonan J."/>
            <person name="Driessen A.J."/>
            <person name="Durek P."/>
            <person name="Espeso E."/>
            <person name="Fekete E."/>
            <person name="Flipphi M."/>
            <person name="Estrada C.G."/>
            <person name="Geysens S."/>
            <person name="Goldman G."/>
            <person name="de Groot P.W."/>
            <person name="Hansen K."/>
            <person name="Harris S.D."/>
            <person name="Heinekamp T."/>
            <person name="Helmstaedt K."/>
            <person name="Henrissat B."/>
            <person name="Hofmann G."/>
            <person name="Homan T."/>
            <person name="Horio T."/>
            <person name="Horiuchi H."/>
            <person name="James S."/>
            <person name="Jones M."/>
            <person name="Karaffa L."/>
            <person name="Karanyi Z."/>
            <person name="Kato M."/>
            <person name="Keller N."/>
            <person name="Kelly D.E."/>
            <person name="Kiel J.A."/>
            <person name="Kim J.M."/>
            <person name="van der Klei I.J."/>
            <person name="Klis F.M."/>
            <person name="Kovalchuk A."/>
            <person name="Krasevec N."/>
            <person name="Kubicek C.P."/>
            <person name="Liu B."/>
            <person name="Maccabe A."/>
            <person name="Meyer V."/>
            <person name="Mirabito P."/>
            <person name="Miskei M."/>
            <person name="Mos M."/>
            <person name="Mullins J."/>
            <person name="Nelson D.R."/>
            <person name="Nielsen J."/>
            <person name="Oakley B.R."/>
            <person name="Osmani S.A."/>
            <person name="Pakula T."/>
            <person name="Paszewski A."/>
            <person name="Paulsen I."/>
            <person name="Pilsyk S."/>
            <person name="Pocsi I."/>
            <person name="Punt P.J."/>
            <person name="Ram A.F."/>
            <person name="Ren Q."/>
            <person name="Robellet X."/>
            <person name="Robson G."/>
            <person name="Seiboth B."/>
            <person name="van Solingen P."/>
            <person name="Specht T."/>
            <person name="Sun J."/>
            <person name="Taheri-Talesh N."/>
            <person name="Takeshita N."/>
            <person name="Ussery D."/>
            <person name="vanKuyk P.A."/>
            <person name="Visser H."/>
            <person name="van de Vondervoort P.J."/>
            <person name="de Vries R.P."/>
            <person name="Walton J."/>
            <person name="Xiang X."/>
            <person name="Xiong Y."/>
            <person name="Zeng A.P."/>
            <person name="Brandt B.W."/>
            <person name="Cornell M.J."/>
            <person name="van den Hondel C.A."/>
            <person name="Visser J."/>
            <person name="Oliver S.G."/>
            <person name="Turner G."/>
        </authorList>
    </citation>
    <scope>GENOME REANNOTATION</scope>
    <source>
        <strain evidence="4">FGSC A4 / ATCC 38163 / CBS 112.46 / NRRL 194 / M139</strain>
    </source>
</reference>
<keyword evidence="4" id="KW-1185">Reference proteome</keyword>
<feature type="compositionally biased region" description="Polar residues" evidence="2">
    <location>
        <begin position="418"/>
        <end position="429"/>
    </location>
</feature>
<feature type="compositionally biased region" description="Polar residues" evidence="2">
    <location>
        <begin position="536"/>
        <end position="566"/>
    </location>
</feature>
<sequence length="628" mass="68508">MYNPWSTHHTQAPHPHHHSHHAQTHPHHSHTQHAHHAHHAPTVTSVSGTVSVPGTVSPGTRLVELDSSPSASPSTSSFRMNWLPSMLNGHGRVHGHTTTHNPGHNASLPTISSNLRMQHSISQQQQPQQHQHQQHQQQTQAPVSMIVDSRAAQSGGAVVGTGGGGGNQAGQVVSVESEESDRSESPGGTPGTRDASGADALGEPEFTGEGGQNGRDGDIDVEVLAENGTDVTGKGVGVSIGSNGEITRTLPSGLNLTSRKHGKRLTTKEEVFLFEICNRHAADFGRRSNLCKWWMTVTMEFTRGQKHPYSWHSVRRKVELVTKQRMKFLEEQREKGASGTETAEDLSNPRWRAVVDAWIPTWQRWEEAEARRIEKRDSRRPRKRKWTATTPTASVTAGDGWDLPSSSAPGSGEAWRAPSSTSSSPMVNQTPTAPSSTPVSSTPVRLPPGFDTLFSQSSKTPPVSTPFNPPTQTHNHRTPQTSHTHNHTSNPSTSHNQPSTPITTNPPPQQTPDSAVMVAMLETLGKLNKHLESNPTASSLLQTGTNPNSEPTSAQVQPASQDSNGGANEDARTPSRSILRKLKEDLKSEMMEELRAEWDKERAVLEEKLDSVQRTQEMILDMLRQEPS</sequence>
<name>Q5B2R7_EMENI</name>
<feature type="coiled-coil region" evidence="1">
    <location>
        <begin position="588"/>
        <end position="615"/>
    </location>
</feature>
<feature type="compositionally biased region" description="Low complexity" evidence="2">
    <location>
        <begin position="1"/>
        <end position="13"/>
    </location>
</feature>
<dbReference type="EMBL" id="BN001305">
    <property type="protein sequence ID" value="CBF80994.1"/>
    <property type="molecule type" value="Genomic_DNA"/>
</dbReference>
<evidence type="ECO:0008006" key="5">
    <source>
        <dbReference type="Google" id="ProtNLM"/>
    </source>
</evidence>
<feature type="compositionally biased region" description="Polar residues" evidence="2">
    <location>
        <begin position="453"/>
        <end position="462"/>
    </location>
</feature>
<accession>Q5B2R7</accession>
<feature type="compositionally biased region" description="Low complexity" evidence="2">
    <location>
        <begin position="430"/>
        <end position="444"/>
    </location>
</feature>
<evidence type="ECO:0000313" key="3">
    <source>
        <dbReference type="EMBL" id="CBF80994.1"/>
    </source>
</evidence>
<protein>
    <recommendedName>
        <fullName evidence="5">Sex determining protein</fullName>
    </recommendedName>
</protein>